<dbReference type="Gene3D" id="2.130.10.10">
    <property type="entry name" value="YVTN repeat-like/Quinoprotein amine dehydrogenase"/>
    <property type="match status" value="2"/>
</dbReference>
<organism evidence="5 6">
    <name type="scientific">Clitoria ternatea</name>
    <name type="common">Butterfly pea</name>
    <dbReference type="NCBI Taxonomy" id="43366"/>
    <lineage>
        <taxon>Eukaryota</taxon>
        <taxon>Viridiplantae</taxon>
        <taxon>Streptophyta</taxon>
        <taxon>Embryophyta</taxon>
        <taxon>Tracheophyta</taxon>
        <taxon>Spermatophyta</taxon>
        <taxon>Magnoliopsida</taxon>
        <taxon>eudicotyledons</taxon>
        <taxon>Gunneridae</taxon>
        <taxon>Pentapetalae</taxon>
        <taxon>rosids</taxon>
        <taxon>fabids</taxon>
        <taxon>Fabales</taxon>
        <taxon>Fabaceae</taxon>
        <taxon>Papilionoideae</taxon>
        <taxon>50 kb inversion clade</taxon>
        <taxon>NPAAA clade</taxon>
        <taxon>indigoferoid/millettioid clade</taxon>
        <taxon>Phaseoleae</taxon>
        <taxon>Clitoria</taxon>
    </lineage>
</organism>
<name>A0AAN9IQI1_CLITE</name>
<dbReference type="InterPro" id="IPR021772">
    <property type="entry name" value="WDR48/Bun107"/>
</dbReference>
<dbReference type="CDD" id="cd17041">
    <property type="entry name" value="Ubl_WDR48"/>
    <property type="match status" value="1"/>
</dbReference>
<dbReference type="PANTHER" id="PTHR19862">
    <property type="entry name" value="WD REPEAT-CONTAINING PROTEIN 48"/>
    <property type="match status" value="1"/>
</dbReference>
<dbReference type="SMART" id="SM00320">
    <property type="entry name" value="WD40"/>
    <property type="match status" value="7"/>
</dbReference>
<reference evidence="5 6" key="1">
    <citation type="submission" date="2024-01" db="EMBL/GenBank/DDBJ databases">
        <title>The genomes of 5 underutilized Papilionoideae crops provide insights into root nodulation and disease resistance.</title>
        <authorList>
            <person name="Yuan L."/>
        </authorList>
    </citation>
    <scope>NUCLEOTIDE SEQUENCE [LARGE SCALE GENOMIC DNA]</scope>
    <source>
        <strain evidence="5">LY-2023</strain>
        <tissue evidence="5">Leaf</tissue>
    </source>
</reference>
<dbReference type="GO" id="GO:0000724">
    <property type="term" value="P:double-strand break repair via homologous recombination"/>
    <property type="evidence" value="ECO:0007669"/>
    <property type="project" value="TreeGrafter"/>
</dbReference>
<feature type="repeat" description="WD" evidence="4">
    <location>
        <begin position="369"/>
        <end position="410"/>
    </location>
</feature>
<proteinExistence type="inferred from homology"/>
<dbReference type="Pfam" id="PF11816">
    <property type="entry name" value="DUF3337"/>
    <property type="match status" value="1"/>
</dbReference>
<gene>
    <name evidence="5" type="ORF">RJT34_19035</name>
</gene>
<evidence type="ECO:0000313" key="5">
    <source>
        <dbReference type="EMBL" id="KAK7284291.1"/>
    </source>
</evidence>
<sequence>MEAGDRRHDNNNNLREWWDEWKLYVLSGVEGREMSKEWGRFGSNGIPKSSTSSLSSVRIKRPHYPQLKGTKRVKGSTGIKLDIHITQITPTFATSLSLSLSLVETSALQENEHKKKKSASNSSLITRVQSVTTIRFVFGYGFCNSEFWFDLHCVLDSAMHRVGSAGNANNSTRPRKEKRLTYVLNDSDDSKHCGGINCLALLASAASDGSDYLFTGSRDGRLKRWALAEDAATCSATFESHVDWVNDAVVVGDNTLVSCSSDTTLKTWNALSIGTCTRTLRQHSDYVTCLAAAGKNSNIVASGGLGGEVFIWDIEAALAPASKCNDAMGDETSNGSGNLLPLTNLRAINSSNNMSMHATQTQGYIPIAAKGHKDSVYALAMNESGTILVSGGTEKVVRVWDTRTGSKTLKLRGHTDNIRALLLDSSGRYCLSGSSDSMIRLWDIGQQRCIHSYAVHTDSVWALASTPTFSHVYSGGRDFSLYLTDLQTRESSLLCTGEHPILQLALHGDSIWVASTDSSVHRWPAEGCNPQKIFQRGNSFLAGNLSFSRARVSLEGSTPVPVYKEPTLSILGTPAIVQHEVLNNKRHVLTKDASGSVKLWEITKGVVVEDYGKVSFEDKKEELFEMVSIPTWFTVDTRLGSLSVHLDTPQCFSAEMYSVDLNIAGKPEDDKVNLARETLKGLLAHWLRKRKQRTGSSVPANGELLSGKDISSRSIAHSKIEVDGNSENDAVVYPPFEFSVSSPPSIITEGTHGGPWRKKITDLDGTEDEKDFPLWCLDCVLHNRLPPRENTKCSFYLHPCEGSSVQILTQGKLSAPRILRVHKVINYVIEKMVLDKPLDSLNAEGSFAPALAGSQSQLQAVGDGSFRSGFKPWQKLRPSIEILCNNQVLSPEMSLATVRAYIWKKKSDDLVLNYRMVQGR</sequence>
<dbReference type="PROSITE" id="PS50294">
    <property type="entry name" value="WD_REPEATS_REGION"/>
    <property type="match status" value="2"/>
</dbReference>
<dbReference type="GO" id="GO:0043130">
    <property type="term" value="F:ubiquitin binding"/>
    <property type="evidence" value="ECO:0007669"/>
    <property type="project" value="TreeGrafter"/>
</dbReference>
<evidence type="ECO:0000256" key="2">
    <source>
        <dbReference type="ARBA" id="ARBA00022574"/>
    </source>
</evidence>
<dbReference type="InterPro" id="IPR019775">
    <property type="entry name" value="WD40_repeat_CS"/>
</dbReference>
<evidence type="ECO:0000256" key="4">
    <source>
        <dbReference type="PROSITE-ProRule" id="PRU00221"/>
    </source>
</evidence>
<dbReference type="PROSITE" id="PS50082">
    <property type="entry name" value="WD_REPEATS_2"/>
    <property type="match status" value="3"/>
</dbReference>
<accession>A0AAN9IQI1</accession>
<dbReference type="SUPFAM" id="SSF50978">
    <property type="entry name" value="WD40 repeat-like"/>
    <property type="match status" value="1"/>
</dbReference>
<dbReference type="PROSITE" id="PS00678">
    <property type="entry name" value="WD_REPEATS_1"/>
    <property type="match status" value="1"/>
</dbReference>
<dbReference type="InterPro" id="IPR036322">
    <property type="entry name" value="WD40_repeat_dom_sf"/>
</dbReference>
<comment type="similarity">
    <text evidence="1">Belongs to the WD repeat WDR48 family.</text>
</comment>
<dbReference type="InterPro" id="IPR020472">
    <property type="entry name" value="WD40_PAC1"/>
</dbReference>
<feature type="repeat" description="WD" evidence="4">
    <location>
        <begin position="280"/>
        <end position="322"/>
    </location>
</feature>
<dbReference type="InterPro" id="IPR015943">
    <property type="entry name" value="WD40/YVTN_repeat-like_dom_sf"/>
</dbReference>
<dbReference type="FunFam" id="2.130.10.10:FF:003673">
    <property type="entry name" value="Transducin/WD40 repeat-like superfamily protein"/>
    <property type="match status" value="1"/>
</dbReference>
<dbReference type="Pfam" id="PF00400">
    <property type="entry name" value="WD40"/>
    <property type="match status" value="6"/>
</dbReference>
<dbReference type="InterPro" id="IPR051246">
    <property type="entry name" value="WDR48"/>
</dbReference>
<feature type="repeat" description="WD" evidence="4">
    <location>
        <begin position="411"/>
        <end position="452"/>
    </location>
</feature>
<dbReference type="PANTHER" id="PTHR19862:SF14">
    <property type="entry name" value="WD REPEAT-CONTAINING PROTEIN 48"/>
    <property type="match status" value="1"/>
</dbReference>
<dbReference type="Proteomes" id="UP001359559">
    <property type="component" value="Unassembled WGS sequence"/>
</dbReference>
<evidence type="ECO:0000313" key="6">
    <source>
        <dbReference type="Proteomes" id="UP001359559"/>
    </source>
</evidence>
<dbReference type="CDD" id="cd00200">
    <property type="entry name" value="WD40"/>
    <property type="match status" value="1"/>
</dbReference>
<keyword evidence="6" id="KW-1185">Reference proteome</keyword>
<protein>
    <submittedName>
        <fullName evidence="5">Uncharacterized protein</fullName>
    </submittedName>
</protein>
<dbReference type="InterPro" id="IPR001680">
    <property type="entry name" value="WD40_rpt"/>
</dbReference>
<dbReference type="EMBL" id="JAYKXN010000005">
    <property type="protein sequence ID" value="KAK7284291.1"/>
    <property type="molecule type" value="Genomic_DNA"/>
</dbReference>
<keyword evidence="2 4" id="KW-0853">WD repeat</keyword>
<evidence type="ECO:0000256" key="1">
    <source>
        <dbReference type="ARBA" id="ARBA00006917"/>
    </source>
</evidence>
<dbReference type="PRINTS" id="PR00320">
    <property type="entry name" value="GPROTEINBRPT"/>
</dbReference>
<comment type="caution">
    <text evidence="5">The sequence shown here is derived from an EMBL/GenBank/DDBJ whole genome shotgun (WGS) entry which is preliminary data.</text>
</comment>
<keyword evidence="3" id="KW-0677">Repeat</keyword>
<dbReference type="FunFam" id="2.130.10.10:FF:001545">
    <property type="entry name" value="WD repeat-containing protein 48"/>
    <property type="match status" value="1"/>
</dbReference>
<evidence type="ECO:0000256" key="3">
    <source>
        <dbReference type="ARBA" id="ARBA00022737"/>
    </source>
</evidence>
<dbReference type="AlphaFoldDB" id="A0AAN9IQI1"/>